<dbReference type="AlphaFoldDB" id="A0A086KLB6"/>
<evidence type="ECO:0000313" key="4">
    <source>
        <dbReference type="Proteomes" id="UP000028837"/>
    </source>
</evidence>
<keyword evidence="2 3" id="KW-0812">Transmembrane</keyword>
<evidence type="ECO:0000256" key="2">
    <source>
        <dbReference type="SAM" id="Phobius"/>
    </source>
</evidence>
<dbReference type="OrthoDB" id="333370at2759"/>
<feature type="region of interest" description="Disordered" evidence="1">
    <location>
        <begin position="588"/>
        <end position="607"/>
    </location>
</feature>
<dbReference type="VEuPathDB" id="ToxoDB:TGDOM2_227115"/>
<dbReference type="EMBL" id="AHZU02000373">
    <property type="protein sequence ID" value="KFG45184.1"/>
    <property type="molecule type" value="Genomic_DNA"/>
</dbReference>
<name>A0A086KLB6_TOXGO</name>
<feature type="region of interest" description="Disordered" evidence="1">
    <location>
        <begin position="542"/>
        <end position="571"/>
    </location>
</feature>
<keyword evidence="2" id="KW-0472">Membrane</keyword>
<dbReference type="Proteomes" id="UP000028837">
    <property type="component" value="Unassembled WGS sequence"/>
</dbReference>
<organism evidence="3 4">
    <name type="scientific">Toxoplasma gondii GAB2-2007-GAL-DOM2</name>
    <dbReference type="NCBI Taxonomy" id="1130820"/>
    <lineage>
        <taxon>Eukaryota</taxon>
        <taxon>Sar</taxon>
        <taxon>Alveolata</taxon>
        <taxon>Apicomplexa</taxon>
        <taxon>Conoidasida</taxon>
        <taxon>Coccidia</taxon>
        <taxon>Eucoccidiorida</taxon>
        <taxon>Eimeriorina</taxon>
        <taxon>Sarcocystidae</taxon>
        <taxon>Toxoplasma</taxon>
    </lineage>
</organism>
<reference evidence="3 4" key="1">
    <citation type="submission" date="2014-02" db="EMBL/GenBank/DDBJ databases">
        <authorList>
            <person name="Sibley D."/>
            <person name="Venepally P."/>
            <person name="Karamycheva S."/>
            <person name="Hadjithomas M."/>
            <person name="Khan A."/>
            <person name="Brunk B."/>
            <person name="Roos D."/>
            <person name="Caler E."/>
            <person name="Lorenzi H."/>
        </authorList>
    </citation>
    <scope>NUCLEOTIDE SEQUENCE [LARGE SCALE GENOMIC DNA]</scope>
    <source>
        <strain evidence="3 4">GAB2-2007-GAL-DOM2</strain>
    </source>
</reference>
<feature type="transmembrane region" description="Helical" evidence="2">
    <location>
        <begin position="196"/>
        <end position="216"/>
    </location>
</feature>
<comment type="caution">
    <text evidence="3">The sequence shown here is derived from an EMBL/GenBank/DDBJ whole genome shotgun (WGS) entry which is preliminary data.</text>
</comment>
<evidence type="ECO:0000256" key="1">
    <source>
        <dbReference type="SAM" id="MobiDB-lite"/>
    </source>
</evidence>
<feature type="region of interest" description="Disordered" evidence="1">
    <location>
        <begin position="621"/>
        <end position="677"/>
    </location>
</feature>
<feature type="compositionally biased region" description="Basic and acidic residues" evidence="1">
    <location>
        <begin position="621"/>
        <end position="641"/>
    </location>
</feature>
<feature type="compositionally biased region" description="Basic and acidic residues" evidence="1">
    <location>
        <begin position="650"/>
        <end position="661"/>
    </location>
</feature>
<gene>
    <name evidence="3" type="ORF">TGDOM2_227115</name>
</gene>
<protein>
    <submittedName>
        <fullName evidence="3">Putative transmembrane protein</fullName>
    </submittedName>
</protein>
<accession>A0A086KLB6</accession>
<sequence>MHRRERSFSFGFSHAMAAGKRFLSRVAGTRAVCSSVFSPATFSSSEFPSSPSSSSSSTARAVPISACSDSLSSEPQGTLSTCSCISSPARALSKRSTSSSSTRFPAQPFPLFRRRPRPSCEFSSCSLPSPADPRWVCFASLRRPPSACQPAPILFQSRPRLPSEECTPDGFGERPEATCARFPLLASPVSFSVSSLPVLVLFLFLLFIPALSAVSVSSKSFSRPPRGPFPSSSLSTSSRFFSWTRRQPSWASPKTDEPPGVYAARPRDLSRRDAKESLHACHPSLHPVAASGLDDGAYKRRRPPHAVPCSLEAARPIGRKEEARERTRESSGRLVSTVVDVTSFSSASAFFLFPLYPPHSEAVVPPADASSLRGSLASSLPAESALSPSFSLPLRSSSVSVSPTWSLSSFFSSSFSPSSFASPLGSPLFAYGPKYPYPTQSNRINKKPPCVLSSPSAFPALLLTLPPLNITAVNPAYVGQHVRLPVLPSADFFSLLTAPRLAAFFPPSTRIRHYLRGPGGIEISDESQPYFSLLRDLSEARRRSEEENRSLDEERQGRQGEIPPISAETRDAMEALPRAEETLVSARRELKGRASRPAPPRVQTPDRRVWTEYAHLLAFLKRRDEPGAPGESAERRNEAGESRSASGGKQRVDRESTRPEIDDGEVPSDAEGREKEHSEYRVFFEEIAKISEKRKQMYKGKKPWREDLHPTKSIFDRPCFPGDALPYIQQHNEEMIKEGKLDQVINEDELRCDALWADDEGRIVKLKANVHISELRSASNPPPVTRERQALLAKLPNPEPQWRFVVTTHLGYIEEKKLKVGDVPEMFTPKHMREIWNNHFALPKRGRQPLVLDDGSIVP</sequence>
<evidence type="ECO:0000313" key="3">
    <source>
        <dbReference type="EMBL" id="KFG45184.1"/>
    </source>
</evidence>
<proteinExistence type="predicted"/>
<keyword evidence="2" id="KW-1133">Transmembrane helix</keyword>
<feature type="compositionally biased region" description="Basic and acidic residues" evidence="1">
    <location>
        <begin position="542"/>
        <end position="558"/>
    </location>
</feature>